<dbReference type="InterPro" id="IPR011059">
    <property type="entry name" value="Metal-dep_hydrolase_composite"/>
</dbReference>
<dbReference type="GO" id="GO:0050270">
    <property type="term" value="F:S-adenosylhomocysteine deaminase activity"/>
    <property type="evidence" value="ECO:0007669"/>
    <property type="project" value="UniProtKB-EC"/>
</dbReference>
<dbReference type="KEGG" id="hmr:Hipma_1115"/>
<keyword evidence="6" id="KW-1185">Reference proteome</keyword>
<dbReference type="GO" id="GO:0046872">
    <property type="term" value="F:metal ion binding"/>
    <property type="evidence" value="ECO:0007669"/>
    <property type="project" value="UniProtKB-KW"/>
</dbReference>
<proteinExistence type="predicted"/>
<sequence length="421" mass="46919">MSVLIKNGYCINSQKEGYFDVLIEGNRIKTIDNNIKIETDYVIDAKECLVMPTFCNAHTHLAMSLFRGLADDLELMEWLTKHIFPAEAKYVSADMVYKCSKLSMLEAIRSGTSCFLDMYFFEEKVAEAAIEVGMRGVVTEGIIDFPTPDCSDAKEAIEKTKSLKEEFKNEPLIRVGFGPHSTYTLSFDSLKMVADALEEDDVVHIHVNESSSEIEAVLKDKGKRPIDVLIDIGLLSRNTFMAHCVKSSDKDIEKMKAYNANVINVPQSNFKLASGIAPIEKMINKGVNVFIGTDGSASNNNLDMIEEFRTSSLVQKVEFGQKAMDAKTTLKIASNFNGLFDDVGFLKEGNVADIVVMSLNDLEAVPIYNPYSFVVYAANSRAVRDVIINGKVILKDREFVCIDENRVKFEVKELAKKLGAL</sequence>
<dbReference type="HOGENOM" id="CLU_012358_2_0_7"/>
<evidence type="ECO:0000256" key="2">
    <source>
        <dbReference type="ARBA" id="ARBA00022801"/>
    </source>
</evidence>
<dbReference type="EC" id="3.5.4.28" evidence="5"/>
<dbReference type="Proteomes" id="UP000008139">
    <property type="component" value="Chromosome"/>
</dbReference>
<evidence type="ECO:0000313" key="5">
    <source>
        <dbReference type="EMBL" id="AEA34081.1"/>
    </source>
</evidence>
<dbReference type="STRING" id="760142.Hipma_1115"/>
<dbReference type="InterPro" id="IPR050287">
    <property type="entry name" value="MTA/SAH_deaminase"/>
</dbReference>
<dbReference type="eggNOG" id="COG0402">
    <property type="taxonomic scope" value="Bacteria"/>
</dbReference>
<dbReference type="Pfam" id="PF01979">
    <property type="entry name" value="Amidohydro_1"/>
    <property type="match status" value="1"/>
</dbReference>
<dbReference type="InterPro" id="IPR032466">
    <property type="entry name" value="Metal_Hydrolase"/>
</dbReference>
<dbReference type="InParanoid" id="F2LWH2"/>
<reference evidence="5 6" key="1">
    <citation type="journal article" date="2011" name="Stand. Genomic Sci.">
        <title>Complete genome sequence of the thermophilic sulfur-reducer Hippea maritima type strain (MH(2)).</title>
        <authorList>
            <person name="Huntemann M."/>
            <person name="Lu M."/>
            <person name="Nolan M."/>
            <person name="Lapidus A."/>
            <person name="Lucas S."/>
            <person name="Hammon N."/>
            <person name="Deshpande S."/>
            <person name="Cheng J.F."/>
            <person name="Tapia R."/>
            <person name="Han C."/>
            <person name="Goodwin L."/>
            <person name="Pitluck S."/>
            <person name="Liolios K."/>
            <person name="Pagani I."/>
            <person name="Ivanova N."/>
            <person name="Ovchinikova G."/>
            <person name="Pati A."/>
            <person name="Chen A."/>
            <person name="Palaniappan K."/>
            <person name="Land M."/>
            <person name="Hauser L."/>
            <person name="Jeffries C.D."/>
            <person name="Detter J.C."/>
            <person name="Brambilla E.M."/>
            <person name="Rohde M."/>
            <person name="Spring S."/>
            <person name="Goker M."/>
            <person name="Woyke T."/>
            <person name="Bristow J."/>
            <person name="Eisen J.A."/>
            <person name="Markowitz V."/>
            <person name="Hugenholtz P."/>
            <person name="Kyrpides N.C."/>
            <person name="Klenk H.P."/>
            <person name="Mavromatis K."/>
        </authorList>
    </citation>
    <scope>NUCLEOTIDE SEQUENCE [LARGE SCALE GENOMIC DNA]</scope>
    <source>
        <strain evidence="6">ATCC 700847 / DSM 10411 / MH2</strain>
    </source>
</reference>
<dbReference type="SUPFAM" id="SSF51556">
    <property type="entry name" value="Metallo-dependent hydrolases"/>
    <property type="match status" value="1"/>
</dbReference>
<keyword evidence="1" id="KW-0479">Metal-binding</keyword>
<dbReference type="Gene3D" id="3.20.20.140">
    <property type="entry name" value="Metal-dependent hydrolases"/>
    <property type="match status" value="1"/>
</dbReference>
<feature type="domain" description="Amidohydrolase-related" evidence="4">
    <location>
        <begin position="49"/>
        <end position="392"/>
    </location>
</feature>
<dbReference type="SUPFAM" id="SSF51338">
    <property type="entry name" value="Composite domain of metallo-dependent hydrolases"/>
    <property type="match status" value="1"/>
</dbReference>
<organism evidence="5 6">
    <name type="scientific">Hippea maritima (strain ATCC 700847 / DSM 10411 / MH2)</name>
    <dbReference type="NCBI Taxonomy" id="760142"/>
    <lineage>
        <taxon>Bacteria</taxon>
        <taxon>Pseudomonadati</taxon>
        <taxon>Campylobacterota</taxon>
        <taxon>Desulfurellia</taxon>
        <taxon>Desulfurellales</taxon>
        <taxon>Hippeaceae</taxon>
        <taxon>Hippea</taxon>
    </lineage>
</organism>
<evidence type="ECO:0000313" key="6">
    <source>
        <dbReference type="Proteomes" id="UP000008139"/>
    </source>
</evidence>
<dbReference type="RefSeq" id="WP_013682119.1">
    <property type="nucleotide sequence ID" value="NC_015318.1"/>
</dbReference>
<dbReference type="CDD" id="cd01298">
    <property type="entry name" value="ATZ_TRZ_like"/>
    <property type="match status" value="1"/>
</dbReference>
<dbReference type="EMBL" id="CP002606">
    <property type="protein sequence ID" value="AEA34081.1"/>
    <property type="molecule type" value="Genomic_DNA"/>
</dbReference>
<evidence type="ECO:0000259" key="4">
    <source>
        <dbReference type="Pfam" id="PF01979"/>
    </source>
</evidence>
<dbReference type="PANTHER" id="PTHR43794:SF11">
    <property type="entry name" value="AMIDOHYDROLASE-RELATED DOMAIN-CONTAINING PROTEIN"/>
    <property type="match status" value="1"/>
</dbReference>
<dbReference type="PANTHER" id="PTHR43794">
    <property type="entry name" value="AMINOHYDROLASE SSNA-RELATED"/>
    <property type="match status" value="1"/>
</dbReference>
<protein>
    <submittedName>
        <fullName evidence="5">S-adenosylhomocysteine deaminase</fullName>
        <ecNumber evidence="5">3.5.4.28</ecNumber>
    </submittedName>
</protein>
<gene>
    <name evidence="5" type="ordered locus">Hipma_1115</name>
</gene>
<evidence type="ECO:0000256" key="1">
    <source>
        <dbReference type="ARBA" id="ARBA00022723"/>
    </source>
</evidence>
<keyword evidence="2 5" id="KW-0378">Hydrolase</keyword>
<dbReference type="InterPro" id="IPR006680">
    <property type="entry name" value="Amidohydro-rel"/>
</dbReference>
<keyword evidence="3" id="KW-0862">Zinc</keyword>
<dbReference type="FunFam" id="3.20.20.140:FF:000014">
    <property type="entry name" value="5-methylthioadenosine/S-adenosylhomocysteine deaminase"/>
    <property type="match status" value="1"/>
</dbReference>
<evidence type="ECO:0000256" key="3">
    <source>
        <dbReference type="ARBA" id="ARBA00022833"/>
    </source>
</evidence>
<name>F2LWH2_HIPMA</name>
<dbReference type="OrthoDB" id="9807210at2"/>
<dbReference type="Gene3D" id="2.30.40.10">
    <property type="entry name" value="Urease, subunit C, domain 1"/>
    <property type="match status" value="1"/>
</dbReference>
<reference evidence="6" key="2">
    <citation type="submission" date="2011-03" db="EMBL/GenBank/DDBJ databases">
        <title>The complete genome of Hippea maritima DSM 10411.</title>
        <authorList>
            <consortium name="US DOE Joint Genome Institute (JGI-PGF)"/>
            <person name="Lucas S."/>
            <person name="Copeland A."/>
            <person name="Lapidus A."/>
            <person name="Bruce D."/>
            <person name="Goodwin L."/>
            <person name="Pitluck S."/>
            <person name="Peters L."/>
            <person name="Kyrpides N."/>
            <person name="Mavromatis K."/>
            <person name="Pagani I."/>
            <person name="Ivanova N."/>
            <person name="Mikhailova N."/>
            <person name="Lu M."/>
            <person name="Detter J.C."/>
            <person name="Tapia R."/>
            <person name="Han C."/>
            <person name="Land M."/>
            <person name="Hauser L."/>
            <person name="Markowitz V."/>
            <person name="Cheng J.-F."/>
            <person name="Hugenholtz P."/>
            <person name="Woyke T."/>
            <person name="Wu D."/>
            <person name="Spring S."/>
            <person name="Schroeder M."/>
            <person name="Brambilla E."/>
            <person name="Klenk H.-P."/>
            <person name="Eisen J.A."/>
        </authorList>
    </citation>
    <scope>NUCLEOTIDE SEQUENCE [LARGE SCALE GENOMIC DNA]</scope>
    <source>
        <strain evidence="6">ATCC 700847 / DSM 10411 / MH2</strain>
    </source>
</reference>
<dbReference type="FunCoup" id="F2LWH2">
    <property type="interactions" value="294"/>
</dbReference>
<accession>F2LWH2</accession>
<dbReference type="AlphaFoldDB" id="F2LWH2"/>